<evidence type="ECO:0000256" key="3">
    <source>
        <dbReference type="ARBA" id="ARBA00023002"/>
    </source>
</evidence>
<dbReference type="Gene3D" id="2.60.120.650">
    <property type="entry name" value="Cupin"/>
    <property type="match status" value="1"/>
</dbReference>
<comment type="cofactor">
    <cofactor evidence="1">
        <name>Fe(2+)</name>
        <dbReference type="ChEBI" id="CHEBI:29033"/>
    </cofactor>
</comment>
<dbReference type="SMART" id="SM00558">
    <property type="entry name" value="JmjC"/>
    <property type="match status" value="1"/>
</dbReference>
<evidence type="ECO:0000259" key="5">
    <source>
        <dbReference type="PROSITE" id="PS51184"/>
    </source>
</evidence>
<keyword evidence="3" id="KW-0560">Oxidoreductase</keyword>
<accession>A0A5C7B1I6</accession>
<keyword evidence="7" id="KW-1185">Reference proteome</keyword>
<name>A0A5C7B1I6_9FLAO</name>
<evidence type="ECO:0000313" key="7">
    <source>
        <dbReference type="Proteomes" id="UP000321790"/>
    </source>
</evidence>
<gene>
    <name evidence="6" type="ORF">FUA26_06645</name>
</gene>
<keyword evidence="4" id="KW-0408">Iron</keyword>
<feature type="domain" description="JmjC" evidence="5">
    <location>
        <begin position="92"/>
        <end position="256"/>
    </location>
</feature>
<evidence type="ECO:0000256" key="4">
    <source>
        <dbReference type="ARBA" id="ARBA00023004"/>
    </source>
</evidence>
<comment type="caution">
    <text evidence="6">The sequence shown here is derived from an EMBL/GenBank/DDBJ whole genome shotgun (WGS) entry which is preliminary data.</text>
</comment>
<dbReference type="EMBL" id="VOSC01000019">
    <property type="protein sequence ID" value="TXE11742.1"/>
    <property type="molecule type" value="Genomic_DNA"/>
</dbReference>
<dbReference type="Pfam" id="PF13621">
    <property type="entry name" value="Cupin_8"/>
    <property type="match status" value="1"/>
</dbReference>
<evidence type="ECO:0000256" key="2">
    <source>
        <dbReference type="ARBA" id="ARBA00022723"/>
    </source>
</evidence>
<dbReference type="GO" id="GO:0016491">
    <property type="term" value="F:oxidoreductase activity"/>
    <property type="evidence" value="ECO:0007669"/>
    <property type="project" value="UniProtKB-KW"/>
</dbReference>
<dbReference type="PANTHER" id="PTHR12461">
    <property type="entry name" value="HYPOXIA-INDUCIBLE FACTOR 1 ALPHA INHIBITOR-RELATED"/>
    <property type="match status" value="1"/>
</dbReference>
<dbReference type="OrthoDB" id="2942327at2"/>
<dbReference type="AlphaFoldDB" id="A0A5C7B1I6"/>
<dbReference type="InterPro" id="IPR041667">
    <property type="entry name" value="Cupin_8"/>
</dbReference>
<dbReference type="Proteomes" id="UP000321790">
    <property type="component" value="Unassembled WGS sequence"/>
</dbReference>
<dbReference type="InterPro" id="IPR003347">
    <property type="entry name" value="JmjC_dom"/>
</dbReference>
<evidence type="ECO:0000313" key="6">
    <source>
        <dbReference type="EMBL" id="TXE11742.1"/>
    </source>
</evidence>
<dbReference type="SUPFAM" id="SSF51197">
    <property type="entry name" value="Clavaminate synthase-like"/>
    <property type="match status" value="1"/>
</dbReference>
<dbReference type="PROSITE" id="PS51184">
    <property type="entry name" value="JMJC"/>
    <property type="match status" value="1"/>
</dbReference>
<proteinExistence type="predicted"/>
<keyword evidence="2" id="KW-0479">Metal-binding</keyword>
<dbReference type="RefSeq" id="WP_147133350.1">
    <property type="nucleotide sequence ID" value="NZ_VOSC01000019.1"/>
</dbReference>
<protein>
    <recommendedName>
        <fullName evidence="5">JmjC domain-containing protein</fullName>
    </recommendedName>
</protein>
<sequence>MDAYKINKIERCSGISEKEFYNKFVKKSIPVVICDKAKWVFSEKCTPEYFKKNYNHVTKVVNGTKHSLSEIIELCQNSTPTNKAPYPNIYDIPKHFPEYLDLIPKILFGKSNRIFSKLLPNIIASRNNQIEFFFGGYGCSFPYLHIDYNWVHTQLTQVIGEKDFILYPPSQTKYLYPDKDAPNKSPVNIINPDYEKYPEFKNAKSVKVTLKPGETIFIPSGWWHTTYIHNFNLTFAVDHVNKYNWNTFLNKNYDVAKKHIPKVAWSLKIYKVIFGTIFNIKEFLFNKLK</sequence>
<reference evidence="7" key="1">
    <citation type="submission" date="2019-08" db="EMBL/GenBank/DDBJ databases">
        <title>Seonamhaeicola sediminis sp. nov., isolated from marine sediment.</title>
        <authorList>
            <person name="Cao W.R."/>
        </authorList>
    </citation>
    <scope>NUCLEOTIDE SEQUENCE [LARGE SCALE GENOMIC DNA]</scope>
    <source>
        <strain evidence="7">Gy8</strain>
    </source>
</reference>
<organism evidence="6 7">
    <name type="scientific">Seonamhaeicola algicola</name>
    <dbReference type="NCBI Taxonomy" id="1719036"/>
    <lineage>
        <taxon>Bacteria</taxon>
        <taxon>Pseudomonadati</taxon>
        <taxon>Bacteroidota</taxon>
        <taxon>Flavobacteriia</taxon>
        <taxon>Flavobacteriales</taxon>
        <taxon>Flavobacteriaceae</taxon>
    </lineage>
</organism>
<dbReference type="PANTHER" id="PTHR12461:SF106">
    <property type="entry name" value="BIFUNCTIONAL PEPTIDASE AND ARGINYL-HYDROXYLASE JMJD5"/>
    <property type="match status" value="1"/>
</dbReference>
<dbReference type="GO" id="GO:0046872">
    <property type="term" value="F:metal ion binding"/>
    <property type="evidence" value="ECO:0007669"/>
    <property type="project" value="UniProtKB-KW"/>
</dbReference>
<evidence type="ECO:0000256" key="1">
    <source>
        <dbReference type="ARBA" id="ARBA00001954"/>
    </source>
</evidence>